<dbReference type="AlphaFoldDB" id="A0A2R6XE78"/>
<feature type="domain" description="Hermes trasposase DNA-binding" evidence="3">
    <location>
        <begin position="75"/>
        <end position="131"/>
    </location>
</feature>
<dbReference type="GO" id="GO:0046983">
    <property type="term" value="F:protein dimerization activity"/>
    <property type="evidence" value="ECO:0007669"/>
    <property type="project" value="InterPro"/>
</dbReference>
<dbReference type="PANTHER" id="PTHR46169:SF15">
    <property type="entry name" value="INNER CENTROMERE PROTEIN A-LIKE ISOFORM X1-RELATED"/>
    <property type="match status" value="1"/>
</dbReference>
<name>A0A2R6XE78_MARPO</name>
<evidence type="ECO:0000256" key="1">
    <source>
        <dbReference type="SAM" id="MobiDB-lite"/>
    </source>
</evidence>
<dbReference type="SUPFAM" id="SSF53098">
    <property type="entry name" value="Ribonuclease H-like"/>
    <property type="match status" value="1"/>
</dbReference>
<accession>A0A2R6XE78</accession>
<dbReference type="GO" id="GO:0005634">
    <property type="term" value="C:nucleus"/>
    <property type="evidence" value="ECO:0000318"/>
    <property type="project" value="GO_Central"/>
</dbReference>
<evidence type="ECO:0008006" key="6">
    <source>
        <dbReference type="Google" id="ProtNLM"/>
    </source>
</evidence>
<reference evidence="5" key="1">
    <citation type="journal article" date="2017" name="Cell">
        <title>Insights into land plant evolution garnered from the Marchantia polymorpha genome.</title>
        <authorList>
            <person name="Bowman J.L."/>
            <person name="Kohchi T."/>
            <person name="Yamato K.T."/>
            <person name="Jenkins J."/>
            <person name="Shu S."/>
            <person name="Ishizaki K."/>
            <person name="Yamaoka S."/>
            <person name="Nishihama R."/>
            <person name="Nakamura Y."/>
            <person name="Berger F."/>
            <person name="Adam C."/>
            <person name="Aki S.S."/>
            <person name="Althoff F."/>
            <person name="Araki T."/>
            <person name="Arteaga-Vazquez M.A."/>
            <person name="Balasubrmanian S."/>
            <person name="Barry K."/>
            <person name="Bauer D."/>
            <person name="Boehm C.R."/>
            <person name="Briginshaw L."/>
            <person name="Caballero-Perez J."/>
            <person name="Catarino B."/>
            <person name="Chen F."/>
            <person name="Chiyoda S."/>
            <person name="Chovatia M."/>
            <person name="Davies K.M."/>
            <person name="Delmans M."/>
            <person name="Demura T."/>
            <person name="Dierschke T."/>
            <person name="Dolan L."/>
            <person name="Dorantes-Acosta A.E."/>
            <person name="Eklund D.M."/>
            <person name="Florent S.N."/>
            <person name="Flores-Sandoval E."/>
            <person name="Fujiyama A."/>
            <person name="Fukuzawa H."/>
            <person name="Galik B."/>
            <person name="Grimanelli D."/>
            <person name="Grimwood J."/>
            <person name="Grossniklaus U."/>
            <person name="Hamada T."/>
            <person name="Haseloff J."/>
            <person name="Hetherington A.J."/>
            <person name="Higo A."/>
            <person name="Hirakawa Y."/>
            <person name="Hundley H.N."/>
            <person name="Ikeda Y."/>
            <person name="Inoue K."/>
            <person name="Inoue S.I."/>
            <person name="Ishida S."/>
            <person name="Jia Q."/>
            <person name="Kakita M."/>
            <person name="Kanazawa T."/>
            <person name="Kawai Y."/>
            <person name="Kawashima T."/>
            <person name="Kennedy M."/>
            <person name="Kinose K."/>
            <person name="Kinoshita T."/>
            <person name="Kohara Y."/>
            <person name="Koide E."/>
            <person name="Komatsu K."/>
            <person name="Kopischke S."/>
            <person name="Kubo M."/>
            <person name="Kyozuka J."/>
            <person name="Lagercrantz U."/>
            <person name="Lin S.S."/>
            <person name="Lindquist E."/>
            <person name="Lipzen A.M."/>
            <person name="Lu C.W."/>
            <person name="De Luna E."/>
            <person name="Martienssen R.A."/>
            <person name="Minamino N."/>
            <person name="Mizutani M."/>
            <person name="Mizutani M."/>
            <person name="Mochizuki N."/>
            <person name="Monte I."/>
            <person name="Mosher R."/>
            <person name="Nagasaki H."/>
            <person name="Nakagami H."/>
            <person name="Naramoto S."/>
            <person name="Nishitani K."/>
            <person name="Ohtani M."/>
            <person name="Okamoto T."/>
            <person name="Okumura M."/>
            <person name="Phillips J."/>
            <person name="Pollak B."/>
            <person name="Reinders A."/>
            <person name="Rovekamp M."/>
            <person name="Sano R."/>
            <person name="Sawa S."/>
            <person name="Schmid M.W."/>
            <person name="Shirakawa M."/>
            <person name="Solano R."/>
            <person name="Spunde A."/>
            <person name="Suetsugu N."/>
            <person name="Sugano S."/>
            <person name="Sugiyama A."/>
            <person name="Sun R."/>
            <person name="Suzuki Y."/>
            <person name="Takenaka M."/>
            <person name="Takezawa D."/>
            <person name="Tomogane H."/>
            <person name="Tsuzuki M."/>
            <person name="Ueda T."/>
            <person name="Umeda M."/>
            <person name="Ward J.M."/>
            <person name="Watanabe Y."/>
            <person name="Yazaki K."/>
            <person name="Yokoyama R."/>
            <person name="Yoshitake Y."/>
            <person name="Yotsui I."/>
            <person name="Zachgo S."/>
            <person name="Schmutz J."/>
        </authorList>
    </citation>
    <scope>NUCLEOTIDE SEQUENCE [LARGE SCALE GENOMIC DNA]</scope>
    <source>
        <strain evidence="5">Tak-1</strain>
    </source>
</reference>
<dbReference type="Proteomes" id="UP000244005">
    <property type="component" value="Unassembled WGS sequence"/>
</dbReference>
<evidence type="ECO:0000259" key="2">
    <source>
        <dbReference type="Pfam" id="PF05699"/>
    </source>
</evidence>
<dbReference type="PANTHER" id="PTHR46169">
    <property type="entry name" value="DNA REPLICATION-RELATED ELEMENT FACTOR, ISOFORM A"/>
    <property type="match status" value="1"/>
</dbReference>
<dbReference type="InterPro" id="IPR052717">
    <property type="entry name" value="Vacuolar_transposase_reg"/>
</dbReference>
<proteinExistence type="predicted"/>
<sequence length="393" mass="44412">MSTFWKQFSDVVALATKNLAKFNDSILVACNTCMSVYVFNSKNGTSTLAKHVCSTIINNQSLTAFSTHRAPTQAEKRLVVATTADMCTEDILPFHMVKGSGFKAYTHTILDIGVNSSHGLNVVELLPTPITFSCNINDRAALWRKTLSTEIIKHVESDIKMASTTDIWTDNINKTSFLSVTSHMINCDFILHHRILACCPIFGSHNACKATLAMKLFKQPTLKRVCYFRHNLLLHSDMVTKDEKFIIKQIHVIPSLLDPRIKRRLVKYSLSEEQIGKAKENLKSLMKEHIPKHDQKDYERGFVKKPKTNDEDDSNDSEGKAVEHIDSVYQTAIEAHIHGLLFWWKTQQTSFSILSQIVHSVLAIPASSAKLECNFSDAGNTMTKKQNWLNRQN</sequence>
<dbReference type="OMA" id="HRILACC"/>
<dbReference type="Gene3D" id="1.10.10.1070">
    <property type="entry name" value="Zinc finger, BED domain-containing"/>
    <property type="match status" value="1"/>
</dbReference>
<feature type="domain" description="HAT C-terminal dimerisation" evidence="2">
    <location>
        <begin position="340"/>
        <end position="393"/>
    </location>
</feature>
<evidence type="ECO:0000313" key="5">
    <source>
        <dbReference type="Proteomes" id="UP000244005"/>
    </source>
</evidence>
<dbReference type="InterPro" id="IPR018473">
    <property type="entry name" value="Hermes_transposase_DNA-db"/>
</dbReference>
<dbReference type="SUPFAM" id="SSF140996">
    <property type="entry name" value="Hermes dimerisation domain"/>
    <property type="match status" value="1"/>
</dbReference>
<evidence type="ECO:0000259" key="3">
    <source>
        <dbReference type="Pfam" id="PF10683"/>
    </source>
</evidence>
<dbReference type="Pfam" id="PF05699">
    <property type="entry name" value="Dimer_Tnp_hAT"/>
    <property type="match status" value="1"/>
</dbReference>
<evidence type="ECO:0000313" key="4">
    <source>
        <dbReference type="EMBL" id="PTQ44401.1"/>
    </source>
</evidence>
<dbReference type="Pfam" id="PF10683">
    <property type="entry name" value="DBD_Tnp_Hermes"/>
    <property type="match status" value="1"/>
</dbReference>
<keyword evidence="5" id="KW-1185">Reference proteome</keyword>
<feature type="region of interest" description="Disordered" evidence="1">
    <location>
        <begin position="295"/>
        <end position="320"/>
    </location>
</feature>
<dbReference type="OrthoDB" id="1607513at2759"/>
<dbReference type="InterPro" id="IPR012337">
    <property type="entry name" value="RNaseH-like_sf"/>
</dbReference>
<gene>
    <name evidence="4" type="ORF">MARPO_0020s0064</name>
</gene>
<organism evidence="4 5">
    <name type="scientific">Marchantia polymorpha</name>
    <name type="common">Common liverwort</name>
    <name type="synonym">Marchantia aquatica</name>
    <dbReference type="NCBI Taxonomy" id="3197"/>
    <lineage>
        <taxon>Eukaryota</taxon>
        <taxon>Viridiplantae</taxon>
        <taxon>Streptophyta</taxon>
        <taxon>Embryophyta</taxon>
        <taxon>Marchantiophyta</taxon>
        <taxon>Marchantiopsida</taxon>
        <taxon>Marchantiidae</taxon>
        <taxon>Marchantiales</taxon>
        <taxon>Marchantiaceae</taxon>
        <taxon>Marchantia</taxon>
    </lineage>
</organism>
<dbReference type="GO" id="GO:0006357">
    <property type="term" value="P:regulation of transcription by RNA polymerase II"/>
    <property type="evidence" value="ECO:0000318"/>
    <property type="project" value="GO_Central"/>
</dbReference>
<dbReference type="EMBL" id="KZ772692">
    <property type="protein sequence ID" value="PTQ44401.1"/>
    <property type="molecule type" value="Genomic_DNA"/>
</dbReference>
<protein>
    <recommendedName>
        <fullName evidence="6">HAT C-terminal dimerisation domain-containing protein</fullName>
    </recommendedName>
</protein>
<dbReference type="InterPro" id="IPR008906">
    <property type="entry name" value="HATC_C_dom"/>
</dbReference>